<comment type="caution">
    <text evidence="1">The sequence shown here is derived from an EMBL/GenBank/DDBJ whole genome shotgun (WGS) entry which is preliminary data.</text>
</comment>
<organism evidence="1 2">
    <name type="scientific">Halovenus salina</name>
    <dbReference type="NCBI Taxonomy" id="1510225"/>
    <lineage>
        <taxon>Archaea</taxon>
        <taxon>Methanobacteriati</taxon>
        <taxon>Methanobacteriota</taxon>
        <taxon>Stenosarchaea group</taxon>
        <taxon>Halobacteria</taxon>
        <taxon>Halobacteriales</taxon>
        <taxon>Haloarculaceae</taxon>
        <taxon>Halovenus</taxon>
    </lineage>
</organism>
<protein>
    <submittedName>
        <fullName evidence="1">Uncharacterized protein</fullName>
    </submittedName>
</protein>
<reference evidence="1 2" key="1">
    <citation type="journal article" date="2019" name="Int. J. Syst. Evol. Microbiol.">
        <title>The Global Catalogue of Microorganisms (GCM) 10K type strain sequencing project: providing services to taxonomists for standard genome sequencing and annotation.</title>
        <authorList>
            <consortium name="The Broad Institute Genomics Platform"/>
            <consortium name="The Broad Institute Genome Sequencing Center for Infectious Disease"/>
            <person name="Wu L."/>
            <person name="Ma J."/>
        </authorList>
    </citation>
    <scope>NUCLEOTIDE SEQUENCE [LARGE SCALE GENOMIC DNA]</scope>
    <source>
        <strain evidence="1 2">JCM 30072</strain>
    </source>
</reference>
<dbReference type="Proteomes" id="UP001596445">
    <property type="component" value="Unassembled WGS sequence"/>
</dbReference>
<proteinExistence type="predicted"/>
<evidence type="ECO:0000313" key="1">
    <source>
        <dbReference type="EMBL" id="MFC7059177.1"/>
    </source>
</evidence>
<dbReference type="AlphaFoldDB" id="A0ABD5W5B5"/>
<name>A0ABD5W5B5_9EURY</name>
<accession>A0ABD5W5B5</accession>
<sequence length="162" mass="18420">MDLFTTEPHPMQPDVFGDVMIAELDTDRVGLNQYLAFVREYADHLGTDNLRVVNTGIDVRTTMPSRVPRPFTNVDVLVAILIEIQFSQNFAGRDIDRVLDRLENEFGWVTDTMKADSTTGFLQHHGGPNDLVVEQMIELVKELRRIGIEMEQVSLTCSLVER</sequence>
<gene>
    <name evidence="1" type="ORF">ACFQQG_14560</name>
</gene>
<evidence type="ECO:0000313" key="2">
    <source>
        <dbReference type="Proteomes" id="UP001596445"/>
    </source>
</evidence>
<dbReference type="EMBL" id="JBHSZI010000001">
    <property type="protein sequence ID" value="MFC7059177.1"/>
    <property type="molecule type" value="Genomic_DNA"/>
</dbReference>
<keyword evidence="2" id="KW-1185">Reference proteome</keyword>
<dbReference type="RefSeq" id="WP_382186131.1">
    <property type="nucleotide sequence ID" value="NZ_JBHSZI010000001.1"/>
</dbReference>